<accession>A0ABD1Y5P5</accession>
<comment type="caution">
    <text evidence="2">The sequence shown here is derived from an EMBL/GenBank/DDBJ whole genome shotgun (WGS) entry which is preliminary data.</text>
</comment>
<proteinExistence type="predicted"/>
<evidence type="ECO:0000313" key="2">
    <source>
        <dbReference type="EMBL" id="KAL2622092.1"/>
    </source>
</evidence>
<dbReference type="AlphaFoldDB" id="A0ABD1Y5P5"/>
<evidence type="ECO:0000256" key="1">
    <source>
        <dbReference type="SAM" id="MobiDB-lite"/>
    </source>
</evidence>
<dbReference type="Proteomes" id="UP001605036">
    <property type="component" value="Unassembled WGS sequence"/>
</dbReference>
<feature type="region of interest" description="Disordered" evidence="1">
    <location>
        <begin position="158"/>
        <end position="215"/>
    </location>
</feature>
<feature type="compositionally biased region" description="Polar residues" evidence="1">
    <location>
        <begin position="67"/>
        <end position="82"/>
    </location>
</feature>
<organism evidence="2 3">
    <name type="scientific">Riccia fluitans</name>
    <dbReference type="NCBI Taxonomy" id="41844"/>
    <lineage>
        <taxon>Eukaryota</taxon>
        <taxon>Viridiplantae</taxon>
        <taxon>Streptophyta</taxon>
        <taxon>Embryophyta</taxon>
        <taxon>Marchantiophyta</taxon>
        <taxon>Marchantiopsida</taxon>
        <taxon>Marchantiidae</taxon>
        <taxon>Marchantiales</taxon>
        <taxon>Ricciaceae</taxon>
        <taxon>Riccia</taxon>
    </lineage>
</organism>
<gene>
    <name evidence="2" type="ORF">R1flu_002297</name>
</gene>
<feature type="compositionally biased region" description="Polar residues" evidence="1">
    <location>
        <begin position="190"/>
        <end position="205"/>
    </location>
</feature>
<evidence type="ECO:0000313" key="3">
    <source>
        <dbReference type="Proteomes" id="UP001605036"/>
    </source>
</evidence>
<feature type="region of interest" description="Disordered" evidence="1">
    <location>
        <begin position="1"/>
        <end position="86"/>
    </location>
</feature>
<keyword evidence="3" id="KW-1185">Reference proteome</keyword>
<protein>
    <submittedName>
        <fullName evidence="2">Uncharacterized protein</fullName>
    </submittedName>
</protein>
<name>A0ABD1Y5P5_9MARC</name>
<reference evidence="2 3" key="1">
    <citation type="submission" date="2024-09" db="EMBL/GenBank/DDBJ databases">
        <title>Chromosome-scale assembly of Riccia fluitans.</title>
        <authorList>
            <person name="Paukszto L."/>
            <person name="Sawicki J."/>
            <person name="Karawczyk K."/>
            <person name="Piernik-Szablinska J."/>
            <person name="Szczecinska M."/>
            <person name="Mazdziarz M."/>
        </authorList>
    </citation>
    <scope>NUCLEOTIDE SEQUENCE [LARGE SCALE GENOMIC DNA]</scope>
    <source>
        <strain evidence="2">Rf_01</strain>
        <tissue evidence="2">Aerial parts of the thallus</tissue>
    </source>
</reference>
<dbReference type="EMBL" id="JBHFFA010000006">
    <property type="protein sequence ID" value="KAL2622092.1"/>
    <property type="molecule type" value="Genomic_DNA"/>
</dbReference>
<feature type="compositionally biased region" description="Basic and acidic residues" evidence="1">
    <location>
        <begin position="29"/>
        <end position="48"/>
    </location>
</feature>
<sequence>MVIMQTPYFTRGQTEPIDPTEAVESENQSGKKLEDKNDKGDGSRKEEKEGDEGQVYAPMQKEPLDPTESTGQQTPKNSNEEMNNGGFAGVRKILHPAEEALDSARHTAELIMKDAMDALIRTKQRLMEILPSLMPSHVANDASKVAENVEEDMLAKGAEAHPGNGDNDAVDEKLHPTNLGLPPHELTGVARNSTMGMQEHSSPDVQSVRRKLAKL</sequence>